<keyword evidence="8" id="KW-0804">Transcription</keyword>
<feature type="region of interest" description="Disordered" evidence="11">
    <location>
        <begin position="429"/>
        <end position="462"/>
    </location>
</feature>
<keyword evidence="5" id="KW-0862">Zinc</keyword>
<dbReference type="FunFam" id="3.30.160.60:FF:000446">
    <property type="entry name" value="Zinc finger protein"/>
    <property type="match status" value="1"/>
</dbReference>
<proteinExistence type="predicted"/>
<dbReference type="PANTHER" id="PTHR24376">
    <property type="entry name" value="ZINC FINGER PROTEIN"/>
    <property type="match status" value="1"/>
</dbReference>
<feature type="domain" description="C2H2-type" evidence="12">
    <location>
        <begin position="644"/>
        <end position="667"/>
    </location>
</feature>
<comment type="caution">
    <text evidence="13">The sequence shown here is derived from an EMBL/GenBank/DDBJ whole genome shotgun (WGS) entry which is preliminary data.</text>
</comment>
<keyword evidence="9" id="KW-0539">Nucleus</keyword>
<evidence type="ECO:0000256" key="5">
    <source>
        <dbReference type="ARBA" id="ARBA00022833"/>
    </source>
</evidence>
<gene>
    <name evidence="13" type="ORF">Zmor_021044</name>
</gene>
<evidence type="ECO:0000256" key="6">
    <source>
        <dbReference type="ARBA" id="ARBA00023015"/>
    </source>
</evidence>
<keyword evidence="2" id="KW-0479">Metal-binding</keyword>
<feature type="domain" description="C2H2-type" evidence="12">
    <location>
        <begin position="588"/>
        <end position="615"/>
    </location>
</feature>
<dbReference type="FunFam" id="3.30.160.60:FF:000100">
    <property type="entry name" value="Zinc finger 45-like"/>
    <property type="match status" value="1"/>
</dbReference>
<dbReference type="Proteomes" id="UP001168821">
    <property type="component" value="Unassembled WGS sequence"/>
</dbReference>
<comment type="subcellular location">
    <subcellularLocation>
        <location evidence="1">Nucleus</location>
    </subcellularLocation>
</comment>
<feature type="domain" description="C2H2-type" evidence="12">
    <location>
        <begin position="616"/>
        <end position="643"/>
    </location>
</feature>
<feature type="compositionally biased region" description="Basic residues" evidence="11">
    <location>
        <begin position="445"/>
        <end position="462"/>
    </location>
</feature>
<dbReference type="EMBL" id="JALNTZ010000006">
    <property type="protein sequence ID" value="KAJ3649292.1"/>
    <property type="molecule type" value="Genomic_DNA"/>
</dbReference>
<dbReference type="FunFam" id="3.30.160.60:FF:002770">
    <property type="entry name" value="ZNF256 isoform 1"/>
    <property type="match status" value="1"/>
</dbReference>
<evidence type="ECO:0000256" key="11">
    <source>
        <dbReference type="SAM" id="MobiDB-lite"/>
    </source>
</evidence>
<evidence type="ECO:0000256" key="9">
    <source>
        <dbReference type="ARBA" id="ARBA00023242"/>
    </source>
</evidence>
<evidence type="ECO:0000256" key="2">
    <source>
        <dbReference type="ARBA" id="ARBA00022723"/>
    </source>
</evidence>
<dbReference type="Pfam" id="PF00096">
    <property type="entry name" value="zf-C2H2"/>
    <property type="match status" value="3"/>
</dbReference>
<dbReference type="SMART" id="SM00355">
    <property type="entry name" value="ZnF_C2H2"/>
    <property type="match status" value="11"/>
</dbReference>
<evidence type="ECO:0000256" key="3">
    <source>
        <dbReference type="ARBA" id="ARBA00022737"/>
    </source>
</evidence>
<organism evidence="13 14">
    <name type="scientific">Zophobas morio</name>
    <dbReference type="NCBI Taxonomy" id="2755281"/>
    <lineage>
        <taxon>Eukaryota</taxon>
        <taxon>Metazoa</taxon>
        <taxon>Ecdysozoa</taxon>
        <taxon>Arthropoda</taxon>
        <taxon>Hexapoda</taxon>
        <taxon>Insecta</taxon>
        <taxon>Pterygota</taxon>
        <taxon>Neoptera</taxon>
        <taxon>Endopterygota</taxon>
        <taxon>Coleoptera</taxon>
        <taxon>Polyphaga</taxon>
        <taxon>Cucujiformia</taxon>
        <taxon>Tenebrionidae</taxon>
        <taxon>Zophobas</taxon>
    </lineage>
</organism>
<feature type="domain" description="C2H2-type" evidence="12">
    <location>
        <begin position="529"/>
        <end position="556"/>
    </location>
</feature>
<dbReference type="PANTHER" id="PTHR24376:SF216">
    <property type="entry name" value="ZINC FINGER PROTEIN 420-LIKE"/>
    <property type="match status" value="1"/>
</dbReference>
<evidence type="ECO:0000256" key="10">
    <source>
        <dbReference type="PROSITE-ProRule" id="PRU00042"/>
    </source>
</evidence>
<feature type="domain" description="C2H2-type" evidence="12">
    <location>
        <begin position="501"/>
        <end position="528"/>
    </location>
</feature>
<feature type="domain" description="C2H2-type" evidence="12">
    <location>
        <begin position="169"/>
        <end position="196"/>
    </location>
</feature>
<dbReference type="Pfam" id="PF13912">
    <property type="entry name" value="zf-C2H2_6"/>
    <property type="match status" value="1"/>
</dbReference>
<dbReference type="GO" id="GO:0000978">
    <property type="term" value="F:RNA polymerase II cis-regulatory region sequence-specific DNA binding"/>
    <property type="evidence" value="ECO:0007669"/>
    <property type="project" value="TreeGrafter"/>
</dbReference>
<feature type="domain" description="C2H2-type" evidence="12">
    <location>
        <begin position="269"/>
        <end position="296"/>
    </location>
</feature>
<dbReference type="FunFam" id="3.30.160.60:FF:000322">
    <property type="entry name" value="GDNF-inducible zinc finger protein 1"/>
    <property type="match status" value="1"/>
</dbReference>
<dbReference type="InterPro" id="IPR013087">
    <property type="entry name" value="Znf_C2H2_type"/>
</dbReference>
<accession>A0AA38I525</accession>
<dbReference type="SUPFAM" id="SSF57667">
    <property type="entry name" value="beta-beta-alpha zinc fingers"/>
    <property type="match status" value="5"/>
</dbReference>
<dbReference type="FunFam" id="3.30.160.60:FF:001102">
    <property type="entry name" value="Transcription factor IIIA"/>
    <property type="match status" value="1"/>
</dbReference>
<sequence length="673" mass="78645">MLAGDNRTISVINTHFISDSGKISSMRYEVDLAVHQIINKSHFITDKNVSFNISDAVIFSHQRLFNEDLGSVQLYRLDNSQNLARKPKLNIPNLIRCQNCETNYPTKYQYQRHQCEFNAEKVVLKPNADLADIEKGKRIKYDCPTCGKQFVSKNNLERHQTSHESSKDNTCEHCKKQFVSENRLRIHKENHCKKAGDISKFYRSDVTVWKCKKCHEVFSSSITAGYHVDLCTDLIDSSDIKKEPLSDSSGDQNPKNDKTIEKISTEILLQCEFCNRTYADKQILLKHQKTHKTDKNYECVICKDVFESYITASQHWLKKCSEKANLFYLPKLTYCEFCDRTFKSHEILYTHKIKKKHYTPKIHESVVEKTSNPVKDIKSEDVIDKLIEDVLIALEIPINKRKKNVENKEEIDKENVCCETTKVKTEPLNQTITQNVEEPSGVPEKKKRGRKRKFPKQQPKAKKPCVALDDGYKYQCERCTEVWNTITELESHREKEHAANFNCDECGQVLHSARALLIHSRAHKSLKPYVCDTCGRSYSQTSHLWQHMRFHQGIKPFACPHEGCEARYTIRPDLKDHIRKVHTRERPFKCSVCGKCFLTGSVYYQHRLIHTEDRRYGCDMCEKRFFRADALNNHKRIHTNERPYPCFVCGRLFRQKGDRNKHFRTQHPDAILN</sequence>
<dbReference type="PROSITE" id="PS00028">
    <property type="entry name" value="ZINC_FINGER_C2H2_1"/>
    <property type="match status" value="10"/>
</dbReference>
<dbReference type="AlphaFoldDB" id="A0AA38I525"/>
<feature type="domain" description="C2H2-type" evidence="12">
    <location>
        <begin position="141"/>
        <end position="168"/>
    </location>
</feature>
<evidence type="ECO:0000313" key="14">
    <source>
        <dbReference type="Proteomes" id="UP001168821"/>
    </source>
</evidence>
<keyword evidence="14" id="KW-1185">Reference proteome</keyword>
<keyword evidence="3" id="KW-0677">Repeat</keyword>
<feature type="domain" description="C2H2-type" evidence="12">
    <location>
        <begin position="557"/>
        <end position="587"/>
    </location>
</feature>
<keyword evidence="7" id="KW-0238">DNA-binding</keyword>
<evidence type="ECO:0000256" key="7">
    <source>
        <dbReference type="ARBA" id="ARBA00023125"/>
    </source>
</evidence>
<evidence type="ECO:0000313" key="13">
    <source>
        <dbReference type="EMBL" id="KAJ3649292.1"/>
    </source>
</evidence>
<keyword evidence="4 10" id="KW-0863">Zinc-finger</keyword>
<evidence type="ECO:0000256" key="1">
    <source>
        <dbReference type="ARBA" id="ARBA00004123"/>
    </source>
</evidence>
<dbReference type="GO" id="GO:0001228">
    <property type="term" value="F:DNA-binding transcription activator activity, RNA polymerase II-specific"/>
    <property type="evidence" value="ECO:0007669"/>
    <property type="project" value="TreeGrafter"/>
</dbReference>
<dbReference type="Gene3D" id="3.30.160.60">
    <property type="entry name" value="Classic Zinc Finger"/>
    <property type="match status" value="8"/>
</dbReference>
<reference evidence="13" key="1">
    <citation type="journal article" date="2023" name="G3 (Bethesda)">
        <title>Whole genome assemblies of Zophobas morio and Tenebrio molitor.</title>
        <authorList>
            <person name="Kaur S."/>
            <person name="Stinson S.A."/>
            <person name="diCenzo G.C."/>
        </authorList>
    </citation>
    <scope>NUCLEOTIDE SEQUENCE</scope>
    <source>
        <strain evidence="13">QUZm001</strain>
    </source>
</reference>
<keyword evidence="6" id="KW-0805">Transcription regulation</keyword>
<evidence type="ECO:0000259" key="12">
    <source>
        <dbReference type="PROSITE" id="PS50157"/>
    </source>
</evidence>
<protein>
    <recommendedName>
        <fullName evidence="12">C2H2-type domain-containing protein</fullName>
    </recommendedName>
</protein>
<dbReference type="GO" id="GO:0005634">
    <property type="term" value="C:nucleus"/>
    <property type="evidence" value="ECO:0007669"/>
    <property type="project" value="UniProtKB-SubCell"/>
</dbReference>
<dbReference type="GO" id="GO:0008270">
    <property type="term" value="F:zinc ion binding"/>
    <property type="evidence" value="ECO:0007669"/>
    <property type="project" value="UniProtKB-KW"/>
</dbReference>
<name>A0AA38I525_9CUCU</name>
<evidence type="ECO:0000256" key="8">
    <source>
        <dbReference type="ARBA" id="ARBA00023163"/>
    </source>
</evidence>
<dbReference type="InterPro" id="IPR036236">
    <property type="entry name" value="Znf_C2H2_sf"/>
</dbReference>
<evidence type="ECO:0000256" key="4">
    <source>
        <dbReference type="ARBA" id="ARBA00022771"/>
    </source>
</evidence>
<dbReference type="PROSITE" id="PS50157">
    <property type="entry name" value="ZINC_FINGER_C2H2_2"/>
    <property type="match status" value="9"/>
</dbReference>